<keyword evidence="2" id="KW-1185">Reference proteome</keyword>
<proteinExistence type="predicted"/>
<protein>
    <submittedName>
        <fullName evidence="1">Uncharacterized protein</fullName>
    </submittedName>
</protein>
<organism evidence="1 2">
    <name type="scientific">Coemansia helicoidea</name>
    <dbReference type="NCBI Taxonomy" id="1286919"/>
    <lineage>
        <taxon>Eukaryota</taxon>
        <taxon>Fungi</taxon>
        <taxon>Fungi incertae sedis</taxon>
        <taxon>Zoopagomycota</taxon>
        <taxon>Kickxellomycotina</taxon>
        <taxon>Kickxellomycetes</taxon>
        <taxon>Kickxellales</taxon>
        <taxon>Kickxellaceae</taxon>
        <taxon>Coemansia</taxon>
    </lineage>
</organism>
<sequence length="69" mass="6899">MPGGNMPPGIPGGPIIPGGNMAGFPMGMPGAPGIIIMGGGIMCAPKLARISCCFTQYSFHAASLNPKLK</sequence>
<comment type="caution">
    <text evidence="1">The sequence shown here is derived from an EMBL/GenBank/DDBJ whole genome shotgun (WGS) entry which is preliminary data.</text>
</comment>
<dbReference type="Proteomes" id="UP001140087">
    <property type="component" value="Unassembled WGS sequence"/>
</dbReference>
<accession>A0ACC1L563</accession>
<gene>
    <name evidence="1" type="ORF">H4R21_002890</name>
</gene>
<reference evidence="1" key="1">
    <citation type="submission" date="2022-07" db="EMBL/GenBank/DDBJ databases">
        <title>Phylogenomic reconstructions and comparative analyses of Kickxellomycotina fungi.</title>
        <authorList>
            <person name="Reynolds N.K."/>
            <person name="Stajich J.E."/>
            <person name="Barry K."/>
            <person name="Grigoriev I.V."/>
            <person name="Crous P."/>
            <person name="Smith M.E."/>
        </authorList>
    </citation>
    <scope>NUCLEOTIDE SEQUENCE</scope>
    <source>
        <strain evidence="1">BCRC 34780</strain>
    </source>
</reference>
<evidence type="ECO:0000313" key="2">
    <source>
        <dbReference type="Proteomes" id="UP001140087"/>
    </source>
</evidence>
<evidence type="ECO:0000313" key="1">
    <source>
        <dbReference type="EMBL" id="KAJ2801158.1"/>
    </source>
</evidence>
<name>A0ACC1L563_9FUNG</name>
<dbReference type="EMBL" id="JANBUN010000822">
    <property type="protein sequence ID" value="KAJ2801158.1"/>
    <property type="molecule type" value="Genomic_DNA"/>
</dbReference>